<organism evidence="1 2">
    <name type="scientific">Deinococcus depolymerans</name>
    <dbReference type="NCBI Taxonomy" id="392408"/>
    <lineage>
        <taxon>Bacteria</taxon>
        <taxon>Thermotogati</taxon>
        <taxon>Deinococcota</taxon>
        <taxon>Deinococci</taxon>
        <taxon>Deinococcales</taxon>
        <taxon>Deinococcaceae</taxon>
        <taxon>Deinococcus</taxon>
    </lineage>
</organism>
<dbReference type="Pfam" id="PF24684">
    <property type="entry name" value="Vgb_lyase"/>
    <property type="match status" value="1"/>
</dbReference>
<dbReference type="PANTHER" id="PTHR40274:SF3">
    <property type="entry name" value="VIRGINIAMYCIN B LYASE"/>
    <property type="match status" value="1"/>
</dbReference>
<name>A0ABP3M0N4_9DEIO</name>
<reference evidence="2" key="1">
    <citation type="journal article" date="2019" name="Int. J. Syst. Evol. Microbiol.">
        <title>The Global Catalogue of Microorganisms (GCM) 10K type strain sequencing project: providing services to taxonomists for standard genome sequencing and annotation.</title>
        <authorList>
            <consortium name="The Broad Institute Genomics Platform"/>
            <consortium name="The Broad Institute Genome Sequencing Center for Infectious Disease"/>
            <person name="Wu L."/>
            <person name="Ma J."/>
        </authorList>
    </citation>
    <scope>NUCLEOTIDE SEQUENCE [LARGE SCALE GENOMIC DNA]</scope>
    <source>
        <strain evidence="2">JCM 14368</strain>
    </source>
</reference>
<protein>
    <submittedName>
        <fullName evidence="1">Uncharacterized protein</fullName>
    </submittedName>
</protein>
<evidence type="ECO:0000313" key="2">
    <source>
        <dbReference type="Proteomes" id="UP001500191"/>
    </source>
</evidence>
<dbReference type="Proteomes" id="UP001500191">
    <property type="component" value="Unassembled WGS sequence"/>
</dbReference>
<dbReference type="InterPro" id="IPR015943">
    <property type="entry name" value="WD40/YVTN_repeat-like_dom_sf"/>
</dbReference>
<keyword evidence="2" id="KW-1185">Reference proteome</keyword>
<gene>
    <name evidence="1" type="ORF">GCM10008937_18130</name>
</gene>
<dbReference type="SUPFAM" id="SSF63829">
    <property type="entry name" value="Calcium-dependent phosphotriesterase"/>
    <property type="match status" value="1"/>
</dbReference>
<proteinExistence type="predicted"/>
<accession>A0ABP3M0N4</accession>
<dbReference type="RefSeq" id="WP_343757974.1">
    <property type="nucleotide sequence ID" value="NZ_BAAADB010000014.1"/>
</dbReference>
<dbReference type="Gene3D" id="2.130.10.10">
    <property type="entry name" value="YVTN repeat-like/Quinoprotein amine dehydrogenase"/>
    <property type="match status" value="1"/>
</dbReference>
<dbReference type="PROSITE" id="PS51257">
    <property type="entry name" value="PROKAR_LIPOPROTEIN"/>
    <property type="match status" value="1"/>
</dbReference>
<comment type="caution">
    <text evidence="1">The sequence shown here is derived from an EMBL/GenBank/DDBJ whole genome shotgun (WGS) entry which is preliminary data.</text>
</comment>
<sequence>MTRSLTPPVSAPPSGGRRPVRPLLAALLGSLLAACGSGPAASGAGSAPGSSLVVSLDRVPVSGPLAQPGTLRLQGVPASGVSVTVQAAPGLSVTPGAAVASGSDALLPLTVTGTGRGTVTLNVRAGNRSQDVTVRVLGSEQHVPAAPYLAGAVRSQGDRVLLRATVSADAASRHALLAFDPADRTFTPLPFPVAGFETITSHAVNGPDVWVAVRGVNADGSFLVRRSADGATRRYLAGTVETLNHVTPLADGRVAFTAYGQERVLLLDPASGTIQAVATQGAPDSVTLGADGRLYFARRGDSPAIVALNLADGAARTYPVGTPGVSVPASLTAAPDGTLWFTESRTGTLRALDPVSGTQRQVTLPAGRGPGDEARPGDLTVAPDGTVWATDTAHPALLRVLPGESSAAALTLPAGPTAGPRALHAAPDGSVWFETGGTLARLR</sequence>
<dbReference type="PANTHER" id="PTHR40274">
    <property type="entry name" value="VIRGINIAMYCIN B LYASE"/>
    <property type="match status" value="1"/>
</dbReference>
<dbReference type="InterPro" id="IPR051344">
    <property type="entry name" value="Vgb"/>
</dbReference>
<dbReference type="EMBL" id="BAAADB010000014">
    <property type="protein sequence ID" value="GAA0510632.1"/>
    <property type="molecule type" value="Genomic_DNA"/>
</dbReference>
<evidence type="ECO:0000313" key="1">
    <source>
        <dbReference type="EMBL" id="GAA0510632.1"/>
    </source>
</evidence>